<feature type="domain" description="D-isomer specific 2-hydroxyacid dehydrogenase NAD-binding" evidence="3">
    <location>
        <begin position="126"/>
        <end position="296"/>
    </location>
</feature>
<proteinExistence type="predicted"/>
<gene>
    <name evidence="4" type="ORF">SAMN05216252_122115</name>
</gene>
<dbReference type="EMBL" id="FZOF01000022">
    <property type="protein sequence ID" value="SNT36960.1"/>
    <property type="molecule type" value="Genomic_DNA"/>
</dbReference>
<sequence>MARPFSEFHRKALRIMEESRAVWLPYRSGEFPGPLPDSLSYHFWDGLSAFPSDPRDVRFAVVPPVPDKQHEILDRLLRRAERLEVLQVLSSGHDYLAPFLGLLPSGSRVATANGVHGEATAELAVTLLLASERGLDDFSRRHALGQWRPRVFPTLSGKEVLVVGQGAVGKAVAARLAPFGCRVVRLARTARDTADGHVHGFADLSSLLPSADAVVLCAPLTDETRDLMDASRLALMKDRAVLVNVARGEIVDTQALVREAGRGRLRVALDVTAPEPLPSGHPLWYLPGVLITPHVGAFTDAFTPASLAFITQQLHRYAHGEPLVNVLPQMAAAH</sequence>
<dbReference type="InterPro" id="IPR036291">
    <property type="entry name" value="NAD(P)-bd_dom_sf"/>
</dbReference>
<keyword evidence="1" id="KW-0560">Oxidoreductase</keyword>
<protein>
    <submittedName>
        <fullName evidence="4">Phosphoglycerate dehydrogenase</fullName>
    </submittedName>
</protein>
<name>A0A239M2Y8_9ACTN</name>
<dbReference type="PANTHER" id="PTHR43333">
    <property type="entry name" value="2-HACID_DH_C DOMAIN-CONTAINING PROTEIN"/>
    <property type="match status" value="1"/>
</dbReference>
<evidence type="ECO:0000259" key="3">
    <source>
        <dbReference type="Pfam" id="PF02826"/>
    </source>
</evidence>
<dbReference type="GO" id="GO:0051287">
    <property type="term" value="F:NAD binding"/>
    <property type="evidence" value="ECO:0007669"/>
    <property type="project" value="InterPro"/>
</dbReference>
<reference evidence="4 5" key="1">
    <citation type="submission" date="2017-06" db="EMBL/GenBank/DDBJ databases">
        <authorList>
            <person name="Kim H.J."/>
            <person name="Triplett B.A."/>
        </authorList>
    </citation>
    <scope>NUCLEOTIDE SEQUENCE [LARGE SCALE GENOMIC DNA]</scope>
    <source>
        <strain evidence="4 5">CGMCC 4.1858</strain>
    </source>
</reference>
<evidence type="ECO:0000313" key="4">
    <source>
        <dbReference type="EMBL" id="SNT36960.1"/>
    </source>
</evidence>
<accession>A0A239M2Y8</accession>
<dbReference type="CDD" id="cd12166">
    <property type="entry name" value="2-Hacid_dh_7"/>
    <property type="match status" value="1"/>
</dbReference>
<dbReference type="Gene3D" id="3.40.50.720">
    <property type="entry name" value="NAD(P)-binding Rossmann-like Domain"/>
    <property type="match status" value="2"/>
</dbReference>
<dbReference type="InterPro" id="IPR006140">
    <property type="entry name" value="D-isomer_DH_NAD-bd"/>
</dbReference>
<dbReference type="AlphaFoldDB" id="A0A239M2Y8"/>
<keyword evidence="2" id="KW-0520">NAD</keyword>
<dbReference type="Proteomes" id="UP000198280">
    <property type="component" value="Unassembled WGS sequence"/>
</dbReference>
<dbReference type="FunFam" id="3.40.50.720:FF:000593">
    <property type="entry name" value="Dihydrofolate reductase"/>
    <property type="match status" value="1"/>
</dbReference>
<organism evidence="4 5">
    <name type="scientific">Actinacidiphila glaucinigra</name>
    <dbReference type="NCBI Taxonomy" id="235986"/>
    <lineage>
        <taxon>Bacteria</taxon>
        <taxon>Bacillati</taxon>
        <taxon>Actinomycetota</taxon>
        <taxon>Actinomycetes</taxon>
        <taxon>Kitasatosporales</taxon>
        <taxon>Streptomycetaceae</taxon>
        <taxon>Actinacidiphila</taxon>
    </lineage>
</organism>
<evidence type="ECO:0000256" key="2">
    <source>
        <dbReference type="ARBA" id="ARBA00023027"/>
    </source>
</evidence>
<keyword evidence="5" id="KW-1185">Reference proteome</keyword>
<dbReference type="PANTHER" id="PTHR43333:SF1">
    <property type="entry name" value="D-ISOMER SPECIFIC 2-HYDROXYACID DEHYDROGENASE NAD-BINDING DOMAIN-CONTAINING PROTEIN"/>
    <property type="match status" value="1"/>
</dbReference>
<dbReference type="GO" id="GO:0016491">
    <property type="term" value="F:oxidoreductase activity"/>
    <property type="evidence" value="ECO:0007669"/>
    <property type="project" value="UniProtKB-KW"/>
</dbReference>
<dbReference type="Pfam" id="PF02826">
    <property type="entry name" value="2-Hacid_dh_C"/>
    <property type="match status" value="1"/>
</dbReference>
<dbReference type="SUPFAM" id="SSF51735">
    <property type="entry name" value="NAD(P)-binding Rossmann-fold domains"/>
    <property type="match status" value="1"/>
</dbReference>
<evidence type="ECO:0000256" key="1">
    <source>
        <dbReference type="ARBA" id="ARBA00023002"/>
    </source>
</evidence>
<evidence type="ECO:0000313" key="5">
    <source>
        <dbReference type="Proteomes" id="UP000198280"/>
    </source>
</evidence>